<dbReference type="AlphaFoldDB" id="A0A5J6WHS9"/>
<accession>A0A5J6WHS9</accession>
<feature type="domain" description="MEKHLA" evidence="1">
    <location>
        <begin position="13"/>
        <end position="43"/>
    </location>
</feature>
<dbReference type="EMBL" id="CP044399">
    <property type="protein sequence ID" value="QFI37633.1"/>
    <property type="molecule type" value="Genomic_DNA"/>
</dbReference>
<keyword evidence="3" id="KW-1185">Reference proteome</keyword>
<gene>
    <name evidence="2" type="ORF">FR932_07135</name>
</gene>
<dbReference type="OrthoDB" id="9794448at2"/>
<evidence type="ECO:0000313" key="3">
    <source>
        <dbReference type="Proteomes" id="UP000327424"/>
    </source>
</evidence>
<dbReference type="Proteomes" id="UP000327424">
    <property type="component" value="Chromosome"/>
</dbReference>
<name>A0A5J6WHS9_MORMI</name>
<reference evidence="2 3" key="1">
    <citation type="submission" date="2019-09" db="EMBL/GenBank/DDBJ databases">
        <title>Hybrid Assembly of the complete Genome of the Deep-Sea Bacterium Moritella marina from long Nanopore and Illumina reads.</title>
        <authorList>
            <person name="Magin S."/>
            <person name="Georgoulis A."/>
            <person name="Papadimitriou K."/>
            <person name="Iliakis G."/>
            <person name="Vorgias C.E."/>
        </authorList>
    </citation>
    <scope>NUCLEOTIDE SEQUENCE [LARGE SCALE GENOMIC DNA]</scope>
    <source>
        <strain evidence="2 3">MP-1</strain>
    </source>
</reference>
<proteinExistence type="predicted"/>
<dbReference type="RefSeq" id="WP_081588307.1">
    <property type="nucleotide sequence ID" value="NZ_ALOE01000006.1"/>
</dbReference>
<evidence type="ECO:0000313" key="2">
    <source>
        <dbReference type="EMBL" id="QFI37633.1"/>
    </source>
</evidence>
<protein>
    <submittedName>
        <fullName evidence="2">MEKHLA domain-containing protein</fullName>
    </submittedName>
</protein>
<dbReference type="KEGG" id="mmaa:FR932_07135"/>
<dbReference type="Pfam" id="PF08670">
    <property type="entry name" value="MEKHLA"/>
    <property type="match status" value="1"/>
</dbReference>
<dbReference type="InterPro" id="IPR013978">
    <property type="entry name" value="MEKHLA"/>
</dbReference>
<organism evidence="2 3">
    <name type="scientific">Moritella marina ATCC 15381</name>
    <dbReference type="NCBI Taxonomy" id="1202962"/>
    <lineage>
        <taxon>Bacteria</taxon>
        <taxon>Pseudomonadati</taxon>
        <taxon>Pseudomonadota</taxon>
        <taxon>Gammaproteobacteria</taxon>
        <taxon>Alteromonadales</taxon>
        <taxon>Moritellaceae</taxon>
        <taxon>Moritella</taxon>
    </lineage>
</organism>
<sequence>MLRPFLCHYVMKELYRGLRISASGCTFWIENAIFWNLIDNNGSFAVKLLSLNHRLAK</sequence>
<evidence type="ECO:0000259" key="1">
    <source>
        <dbReference type="Pfam" id="PF08670"/>
    </source>
</evidence>